<feature type="region of interest" description="Disordered" evidence="1">
    <location>
        <begin position="25"/>
        <end position="66"/>
    </location>
</feature>
<reference evidence="2" key="1">
    <citation type="submission" date="2023-06" db="EMBL/GenBank/DDBJ databases">
        <title>Genomic analysis of the entomopathogenic nematode Steinernema hermaphroditum.</title>
        <authorList>
            <person name="Schwarz E.M."/>
            <person name="Heppert J.K."/>
            <person name="Baniya A."/>
            <person name="Schwartz H.T."/>
            <person name="Tan C.-H."/>
            <person name="Antoshechkin I."/>
            <person name="Sternberg P.W."/>
            <person name="Goodrich-Blair H."/>
            <person name="Dillman A.R."/>
        </authorList>
    </citation>
    <scope>NUCLEOTIDE SEQUENCE</scope>
    <source>
        <strain evidence="2">PS9179</strain>
        <tissue evidence="2">Whole animal</tissue>
    </source>
</reference>
<dbReference type="AlphaFoldDB" id="A0AA39HPD4"/>
<evidence type="ECO:0000256" key="1">
    <source>
        <dbReference type="SAM" id="MobiDB-lite"/>
    </source>
</evidence>
<dbReference type="Gene3D" id="1.10.150.810">
    <property type="match status" value="1"/>
</dbReference>
<proteinExistence type="predicted"/>
<evidence type="ECO:0000313" key="3">
    <source>
        <dbReference type="Proteomes" id="UP001175271"/>
    </source>
</evidence>
<feature type="compositionally biased region" description="Basic and acidic residues" evidence="1">
    <location>
        <begin position="40"/>
        <end position="50"/>
    </location>
</feature>
<keyword evidence="3" id="KW-1185">Reference proteome</keyword>
<comment type="caution">
    <text evidence="2">The sequence shown here is derived from an EMBL/GenBank/DDBJ whole genome shotgun (WGS) entry which is preliminary data.</text>
</comment>
<dbReference type="Proteomes" id="UP001175271">
    <property type="component" value="Unassembled WGS sequence"/>
</dbReference>
<dbReference type="EMBL" id="JAUCMV010000003">
    <property type="protein sequence ID" value="KAK0408418.1"/>
    <property type="molecule type" value="Genomic_DNA"/>
</dbReference>
<accession>A0AA39HPD4</accession>
<gene>
    <name evidence="2" type="ORF">QR680_003943</name>
</gene>
<protein>
    <submittedName>
        <fullName evidence="2">Uncharacterized protein</fullName>
    </submittedName>
</protein>
<evidence type="ECO:0000313" key="2">
    <source>
        <dbReference type="EMBL" id="KAK0408418.1"/>
    </source>
</evidence>
<organism evidence="2 3">
    <name type="scientific">Steinernema hermaphroditum</name>
    <dbReference type="NCBI Taxonomy" id="289476"/>
    <lineage>
        <taxon>Eukaryota</taxon>
        <taxon>Metazoa</taxon>
        <taxon>Ecdysozoa</taxon>
        <taxon>Nematoda</taxon>
        <taxon>Chromadorea</taxon>
        <taxon>Rhabditida</taxon>
        <taxon>Tylenchina</taxon>
        <taxon>Panagrolaimomorpha</taxon>
        <taxon>Strongyloidoidea</taxon>
        <taxon>Steinernematidae</taxon>
        <taxon>Steinernema</taxon>
    </lineage>
</organism>
<sequence length="66" mass="7396">MLPFNDNKAGMTGLDKANIQKIISENTSANYEQHSRKQKERIDRRVEQNRKIGTGDGSVCRDFGAG</sequence>
<name>A0AA39HPD4_9BILA</name>